<accession>A0A7J7RCJ7</accession>
<evidence type="ECO:0000313" key="2">
    <source>
        <dbReference type="EMBL" id="KAF6273862.1"/>
    </source>
</evidence>
<dbReference type="AlphaFoldDB" id="A0A7J7RCJ7"/>
<feature type="compositionally biased region" description="Low complexity" evidence="1">
    <location>
        <begin position="107"/>
        <end position="122"/>
    </location>
</feature>
<dbReference type="Proteomes" id="UP000527355">
    <property type="component" value="Unassembled WGS sequence"/>
</dbReference>
<gene>
    <name evidence="2" type="ORF">mMyoMyo1_010841</name>
</gene>
<comment type="caution">
    <text evidence="2">The sequence shown here is derived from an EMBL/GenBank/DDBJ whole genome shotgun (WGS) entry which is preliminary data.</text>
</comment>
<keyword evidence="3" id="KW-1185">Reference proteome</keyword>
<organism evidence="2 3">
    <name type="scientific">Myotis myotis</name>
    <name type="common">Greater mouse-eared bat</name>
    <name type="synonym">Vespertilio myotis</name>
    <dbReference type="NCBI Taxonomy" id="51298"/>
    <lineage>
        <taxon>Eukaryota</taxon>
        <taxon>Metazoa</taxon>
        <taxon>Chordata</taxon>
        <taxon>Craniata</taxon>
        <taxon>Vertebrata</taxon>
        <taxon>Euteleostomi</taxon>
        <taxon>Mammalia</taxon>
        <taxon>Eutheria</taxon>
        <taxon>Laurasiatheria</taxon>
        <taxon>Chiroptera</taxon>
        <taxon>Yangochiroptera</taxon>
        <taxon>Vespertilionidae</taxon>
        <taxon>Myotis</taxon>
    </lineage>
</organism>
<dbReference type="EMBL" id="JABWUV010000031">
    <property type="protein sequence ID" value="KAF6273862.1"/>
    <property type="molecule type" value="Genomic_DNA"/>
</dbReference>
<reference evidence="2 3" key="1">
    <citation type="journal article" date="2020" name="Nature">
        <title>Six reference-quality genomes reveal evolution of bat adaptations.</title>
        <authorList>
            <person name="Jebb D."/>
            <person name="Huang Z."/>
            <person name="Pippel M."/>
            <person name="Hughes G.M."/>
            <person name="Lavrichenko K."/>
            <person name="Devanna P."/>
            <person name="Winkler S."/>
            <person name="Jermiin L.S."/>
            <person name="Skirmuntt E.C."/>
            <person name="Katzourakis A."/>
            <person name="Burkitt-Gray L."/>
            <person name="Ray D.A."/>
            <person name="Sullivan K.A.M."/>
            <person name="Roscito J.G."/>
            <person name="Kirilenko B.M."/>
            <person name="Davalos L.M."/>
            <person name="Corthals A.P."/>
            <person name="Power M.L."/>
            <person name="Jones G."/>
            <person name="Ransome R.D."/>
            <person name="Dechmann D.K.N."/>
            <person name="Locatelli A.G."/>
            <person name="Puechmaille S.J."/>
            <person name="Fedrigo O."/>
            <person name="Jarvis E.D."/>
            <person name="Hiller M."/>
            <person name="Vernes S.C."/>
            <person name="Myers E.W."/>
            <person name="Teeling E.C."/>
        </authorList>
    </citation>
    <scope>NUCLEOTIDE SEQUENCE [LARGE SCALE GENOMIC DNA]</scope>
    <source>
        <strain evidence="2">MMyoMyo1</strain>
        <tissue evidence="2">Flight muscle</tissue>
    </source>
</reference>
<evidence type="ECO:0000256" key="1">
    <source>
        <dbReference type="SAM" id="MobiDB-lite"/>
    </source>
</evidence>
<sequence>MRMGEGKGDRLSAAAFLPARLRVTPLEVHCSSLRRLLQMFLFFLSVFLSRGGRSGKSREEFSLAPPQPKQGRQTSPPARSLLGTPARNVAPRTGGRPPAVPLPPGTPRAGAAPAKTKTPPRGVLLPFL</sequence>
<protein>
    <submittedName>
        <fullName evidence="2">Uncharacterized protein</fullName>
    </submittedName>
</protein>
<proteinExistence type="predicted"/>
<feature type="region of interest" description="Disordered" evidence="1">
    <location>
        <begin position="52"/>
        <end position="128"/>
    </location>
</feature>
<name>A0A7J7RCJ7_MYOMY</name>
<evidence type="ECO:0000313" key="3">
    <source>
        <dbReference type="Proteomes" id="UP000527355"/>
    </source>
</evidence>